<comment type="caution">
    <text evidence="2">The sequence shown here is derived from an EMBL/GenBank/DDBJ whole genome shotgun (WGS) entry which is preliminary data.</text>
</comment>
<evidence type="ECO:0000313" key="2">
    <source>
        <dbReference type="EMBL" id="CAI6096238.1"/>
    </source>
</evidence>
<protein>
    <submittedName>
        <fullName evidence="2">Uncharacterized protein</fullName>
    </submittedName>
</protein>
<evidence type="ECO:0000313" key="3">
    <source>
        <dbReference type="Proteomes" id="UP001160390"/>
    </source>
</evidence>
<dbReference type="AlphaFoldDB" id="A0AA35MFX1"/>
<organism evidence="2 3">
    <name type="scientific">Clonostachys chloroleuca</name>
    <dbReference type="NCBI Taxonomy" id="1926264"/>
    <lineage>
        <taxon>Eukaryota</taxon>
        <taxon>Fungi</taxon>
        <taxon>Dikarya</taxon>
        <taxon>Ascomycota</taxon>
        <taxon>Pezizomycotina</taxon>
        <taxon>Sordariomycetes</taxon>
        <taxon>Hypocreomycetidae</taxon>
        <taxon>Hypocreales</taxon>
        <taxon>Bionectriaceae</taxon>
        <taxon>Clonostachys</taxon>
    </lineage>
</organism>
<keyword evidence="3" id="KW-1185">Reference proteome</keyword>
<name>A0AA35MFX1_9HYPO</name>
<evidence type="ECO:0000256" key="1">
    <source>
        <dbReference type="SAM" id="MobiDB-lite"/>
    </source>
</evidence>
<feature type="region of interest" description="Disordered" evidence="1">
    <location>
        <begin position="1"/>
        <end position="51"/>
    </location>
</feature>
<feature type="compositionally biased region" description="Basic residues" evidence="1">
    <location>
        <begin position="1"/>
        <end position="37"/>
    </location>
</feature>
<dbReference type="Proteomes" id="UP001160390">
    <property type="component" value="Unassembled WGS sequence"/>
</dbReference>
<accession>A0AA35MFX1</accession>
<dbReference type="EMBL" id="CABFNP030001281">
    <property type="protein sequence ID" value="CAI6096238.1"/>
    <property type="molecule type" value="Genomic_DNA"/>
</dbReference>
<reference evidence="2" key="1">
    <citation type="submission" date="2023-01" db="EMBL/GenBank/DDBJ databases">
        <authorList>
            <person name="Piombo E."/>
        </authorList>
    </citation>
    <scope>NUCLEOTIDE SEQUENCE</scope>
</reference>
<feature type="non-terminal residue" evidence="2">
    <location>
        <position position="193"/>
    </location>
</feature>
<sequence length="193" mass="23095">MKSRRRGYSQLVKRPKSLRNYRKNRRERRKSQRRRKRESLQRDKRQKPLRKYTLKEAPDRDIIIVKFVEKATSVRIWYRPRAEMLRRLSFEFVFVDEGQVAKNPNGIYNATLNELTFSHLITWDYLGMQDFSLLQSANTLGWCEGRYRDDYDPWRASNQFTVNDMQMTTAGIFAGLDRDHIDASTPLGRVAIW</sequence>
<proteinExistence type="predicted"/>
<gene>
    <name evidence="2" type="ORF">CCHLO57077_00010490</name>
</gene>